<gene>
    <name evidence="1" type="ORF">METZ01_LOCUS398019</name>
</gene>
<accession>A0A382VGJ1</accession>
<sequence>MSNFHITYNFVQGISVKLTYRNVTYVTETESAAKKQFLGLDPPFPPNEARAI</sequence>
<reference evidence="1" key="1">
    <citation type="submission" date="2018-05" db="EMBL/GenBank/DDBJ databases">
        <authorList>
            <person name="Lanie J.A."/>
            <person name="Ng W.-L."/>
            <person name="Kazmierczak K.M."/>
            <person name="Andrzejewski T.M."/>
            <person name="Davidsen T.M."/>
            <person name="Wayne K.J."/>
            <person name="Tettelin H."/>
            <person name="Glass J.I."/>
            <person name="Rusch D."/>
            <person name="Podicherti R."/>
            <person name="Tsui H.-C.T."/>
            <person name="Winkler M.E."/>
        </authorList>
    </citation>
    <scope>NUCLEOTIDE SEQUENCE</scope>
</reference>
<proteinExistence type="predicted"/>
<organism evidence="1">
    <name type="scientific">marine metagenome</name>
    <dbReference type="NCBI Taxonomy" id="408172"/>
    <lineage>
        <taxon>unclassified sequences</taxon>
        <taxon>metagenomes</taxon>
        <taxon>ecological metagenomes</taxon>
    </lineage>
</organism>
<protein>
    <submittedName>
        <fullName evidence="1">Uncharacterized protein</fullName>
    </submittedName>
</protein>
<evidence type="ECO:0000313" key="1">
    <source>
        <dbReference type="EMBL" id="SVD45165.1"/>
    </source>
</evidence>
<dbReference type="EMBL" id="UINC01151514">
    <property type="protein sequence ID" value="SVD45165.1"/>
    <property type="molecule type" value="Genomic_DNA"/>
</dbReference>
<dbReference type="AlphaFoldDB" id="A0A382VGJ1"/>
<name>A0A382VGJ1_9ZZZZ</name>